<dbReference type="GO" id="GO:0042981">
    <property type="term" value="P:regulation of apoptotic process"/>
    <property type="evidence" value="ECO:0007669"/>
    <property type="project" value="InterPro"/>
</dbReference>
<dbReference type="PROSITE" id="PS50208">
    <property type="entry name" value="CASPASE_P20"/>
    <property type="match status" value="1"/>
</dbReference>
<dbReference type="CDD" id="cd08340">
    <property type="entry name" value="DED_c-FLIP_r2"/>
    <property type="match status" value="1"/>
</dbReference>
<dbReference type="GO" id="GO:0005737">
    <property type="term" value="C:cytoplasm"/>
    <property type="evidence" value="ECO:0007669"/>
    <property type="project" value="UniProtKB-ARBA"/>
</dbReference>
<dbReference type="GO" id="GO:0006915">
    <property type="term" value="P:apoptotic process"/>
    <property type="evidence" value="ECO:0007669"/>
    <property type="project" value="UniProtKB-KW"/>
</dbReference>
<evidence type="ECO:0000259" key="5">
    <source>
        <dbReference type="PROSITE" id="PS50208"/>
    </source>
</evidence>
<dbReference type="Gene3D" id="1.10.533.10">
    <property type="entry name" value="Death Domain, Fas"/>
    <property type="match status" value="2"/>
</dbReference>
<reference evidence="6" key="1">
    <citation type="submission" date="2025-08" db="UniProtKB">
        <authorList>
            <consortium name="Ensembl"/>
        </authorList>
    </citation>
    <scope>IDENTIFICATION</scope>
</reference>
<keyword evidence="7" id="KW-1185">Reference proteome</keyword>
<feature type="domain" description="DED" evidence="4">
    <location>
        <begin position="96"/>
        <end position="174"/>
    </location>
</feature>
<evidence type="ECO:0000256" key="2">
    <source>
        <dbReference type="ARBA" id="ARBA00022703"/>
    </source>
</evidence>
<feature type="domain" description="Caspase family p20" evidence="5">
    <location>
        <begin position="261"/>
        <end position="360"/>
    </location>
</feature>
<evidence type="ECO:0000256" key="1">
    <source>
        <dbReference type="ARBA" id="ARBA00010134"/>
    </source>
</evidence>
<evidence type="ECO:0000259" key="4">
    <source>
        <dbReference type="PROSITE" id="PS50168"/>
    </source>
</evidence>
<dbReference type="RefSeq" id="XP_030200209.1">
    <property type="nucleotide sequence ID" value="XM_030344349.1"/>
</dbReference>
<evidence type="ECO:0008006" key="8">
    <source>
        <dbReference type="Google" id="ProtNLM"/>
    </source>
</evidence>
<dbReference type="InterPro" id="IPR001875">
    <property type="entry name" value="DED_dom"/>
</dbReference>
<dbReference type="RefSeq" id="XP_030200213.1">
    <property type="nucleotide sequence ID" value="XM_030344353.1"/>
</dbReference>
<dbReference type="SUPFAM" id="SSF52129">
    <property type="entry name" value="Caspase-like"/>
    <property type="match status" value="1"/>
</dbReference>
<dbReference type="SUPFAM" id="SSF47986">
    <property type="entry name" value="DEATH domain"/>
    <property type="match status" value="1"/>
</dbReference>
<dbReference type="GO" id="GO:0004197">
    <property type="term" value="F:cysteine-type endopeptidase activity"/>
    <property type="evidence" value="ECO:0007669"/>
    <property type="project" value="InterPro"/>
</dbReference>
<evidence type="ECO:0000313" key="6">
    <source>
        <dbReference type="Ensembl" id="ENSGMOP00000028495.1"/>
    </source>
</evidence>
<dbReference type="SMART" id="SM00115">
    <property type="entry name" value="CASc"/>
    <property type="match status" value="1"/>
</dbReference>
<dbReference type="InterPro" id="IPR011029">
    <property type="entry name" value="DEATH-like_dom_sf"/>
</dbReference>
<dbReference type="GeneTree" id="ENSGT00530000064199"/>
<dbReference type="InterPro" id="IPR015917">
    <property type="entry name" value="Pept_C14A"/>
</dbReference>
<dbReference type="PANTHER" id="PTHR48169:SF3">
    <property type="entry name" value="CASP8 AND FADD LIKE APOPTOSIS REGULATOR"/>
    <property type="match status" value="1"/>
</dbReference>
<dbReference type="InterPro" id="IPR029030">
    <property type="entry name" value="Caspase-like_dom_sf"/>
</dbReference>
<dbReference type="OrthoDB" id="8816507at2759"/>
<proteinExistence type="inferred from homology"/>
<gene>
    <name evidence="6" type="primary">cflar</name>
</gene>
<dbReference type="OMA" id="QERCMVE"/>
<keyword evidence="2" id="KW-0053">Apoptosis</keyword>
<dbReference type="SMART" id="SM00031">
    <property type="entry name" value="DED"/>
    <property type="match status" value="2"/>
</dbReference>
<dbReference type="Pfam" id="PF01335">
    <property type="entry name" value="DED"/>
    <property type="match status" value="1"/>
</dbReference>
<dbReference type="AlphaFoldDB" id="A0A8C5FDF1"/>
<sequence length="483" mass="54239">MASTMQLLKTVNEMAGALDSGECRTMLYLCGRLDLDSNEEGLGEFLRSGVIQGQMNDLFLVELLFEVKRFDILWKLFSTKAHDVESALGNRHVLSRYRVLMVNINENITNGDIKNLIFLLSRTVPREKIDKVKYFLDVVVELEKLDKCSPEHLDFIEKCLRNIDRIDLAKKVCLYKQSDGALQIQSLPHPTAPQQSTAAHCPTQTHSYPLQQLNHTQTLHNAPQISTVPVSTPVSQESVIEEYSLKAEQRGFCLIIDCVGADGERLEQAFRELHFRVELHQLLSAHTTESLLREESLRVGAQHCADAFVCCIISRGTSTRLLATDPAQRGAGLDLDLVRHLFSGNNCPMLAGKPKLFFIQRYGIQQPSVPQPGACPGGAPTHRDSDLETDGVACGRGPAVPTDADVFWSHCWTSECQLEQGNHRSVYLEALTDGLLRGRRRKTNLVDIHTELNGLIYDHNKRNPAARYDIDLKHTLRRHLCLT</sequence>
<dbReference type="GO" id="GO:0006508">
    <property type="term" value="P:proteolysis"/>
    <property type="evidence" value="ECO:0007669"/>
    <property type="project" value="InterPro"/>
</dbReference>
<dbReference type="RefSeq" id="XP_030200211.1">
    <property type="nucleotide sequence ID" value="XM_030344351.1"/>
</dbReference>
<protein>
    <recommendedName>
        <fullName evidence="8">CASP8 and FADD-like apoptosis regulator</fullName>
    </recommendedName>
</protein>
<dbReference type="Proteomes" id="UP000694546">
    <property type="component" value="Chromosome 20"/>
</dbReference>
<dbReference type="PROSITE" id="PS50168">
    <property type="entry name" value="DED"/>
    <property type="match status" value="2"/>
</dbReference>
<dbReference type="Gene3D" id="3.40.50.1460">
    <property type="match status" value="2"/>
</dbReference>
<dbReference type="PANTHER" id="PTHR48169">
    <property type="entry name" value="DED DOMAIN-CONTAINING PROTEIN"/>
    <property type="match status" value="1"/>
</dbReference>
<feature type="domain" description="DED" evidence="4">
    <location>
        <begin position="6"/>
        <end position="78"/>
    </location>
</feature>
<evidence type="ECO:0000313" key="7">
    <source>
        <dbReference type="Proteomes" id="UP000694546"/>
    </source>
</evidence>
<dbReference type="RefSeq" id="XP_030200212.1">
    <property type="nucleotide sequence ID" value="XM_030344352.1"/>
</dbReference>
<dbReference type="InterPro" id="IPR001309">
    <property type="entry name" value="Pept_C14_p20"/>
</dbReference>
<dbReference type="Pfam" id="PF00656">
    <property type="entry name" value="Peptidase_C14"/>
    <property type="match status" value="1"/>
</dbReference>
<name>A0A8C5FDF1_GADMO</name>
<dbReference type="InterPro" id="IPR011600">
    <property type="entry name" value="Pept_C14_caspase"/>
</dbReference>
<dbReference type="GeneID" id="115533714"/>
<keyword evidence="3" id="KW-0677">Repeat</keyword>
<accession>A0A8C5FDF1</accession>
<dbReference type="RefSeq" id="XP_030200210.1">
    <property type="nucleotide sequence ID" value="XM_030344350.1"/>
</dbReference>
<organism evidence="6 7">
    <name type="scientific">Gadus morhua</name>
    <name type="common">Atlantic cod</name>
    <dbReference type="NCBI Taxonomy" id="8049"/>
    <lineage>
        <taxon>Eukaryota</taxon>
        <taxon>Metazoa</taxon>
        <taxon>Chordata</taxon>
        <taxon>Craniata</taxon>
        <taxon>Vertebrata</taxon>
        <taxon>Euteleostomi</taxon>
        <taxon>Actinopterygii</taxon>
        <taxon>Neopterygii</taxon>
        <taxon>Teleostei</taxon>
        <taxon>Neoteleostei</taxon>
        <taxon>Acanthomorphata</taxon>
        <taxon>Zeiogadaria</taxon>
        <taxon>Gadariae</taxon>
        <taxon>Gadiformes</taxon>
        <taxon>Gadoidei</taxon>
        <taxon>Gadidae</taxon>
        <taxon>Gadus</taxon>
    </lineage>
</organism>
<comment type="similarity">
    <text evidence="1">Belongs to the peptidase C14A family.</text>
</comment>
<dbReference type="Ensembl" id="ENSGMOT00000059716.1">
    <property type="protein sequence ID" value="ENSGMOP00000028495.1"/>
    <property type="gene ID" value="ENSGMOG00000028059.1"/>
</dbReference>
<evidence type="ECO:0000256" key="3">
    <source>
        <dbReference type="ARBA" id="ARBA00022737"/>
    </source>
</evidence>
<reference evidence="6" key="2">
    <citation type="submission" date="2025-09" db="UniProtKB">
        <authorList>
            <consortium name="Ensembl"/>
        </authorList>
    </citation>
    <scope>IDENTIFICATION</scope>
</reference>